<dbReference type="PRINTS" id="PR00344">
    <property type="entry name" value="BCTRLSENSOR"/>
</dbReference>
<dbReference type="InterPro" id="IPR005467">
    <property type="entry name" value="His_kinase_dom"/>
</dbReference>
<keyword evidence="1" id="KW-0597">Phosphoprotein</keyword>
<dbReference type="RefSeq" id="WP_010195259.1">
    <property type="nucleotide sequence ID" value="NZ_AHJG01000304.1"/>
</dbReference>
<dbReference type="SMART" id="SM00388">
    <property type="entry name" value="HisKA"/>
    <property type="match status" value="1"/>
</dbReference>
<dbReference type="InterPro" id="IPR003594">
    <property type="entry name" value="HATPase_dom"/>
</dbReference>
<evidence type="ECO:0000256" key="1">
    <source>
        <dbReference type="ARBA" id="ARBA00022553"/>
    </source>
</evidence>
<comment type="caution">
    <text evidence="10">The sequence shown here is derived from an EMBL/GenBank/DDBJ whole genome shotgun (WGS) entry which is preliminary data.</text>
</comment>
<dbReference type="PANTHER" id="PTHR43065">
    <property type="entry name" value="SENSOR HISTIDINE KINASE"/>
    <property type="match status" value="1"/>
</dbReference>
<dbReference type="Gene3D" id="3.30.450.20">
    <property type="entry name" value="PAS domain"/>
    <property type="match status" value="1"/>
</dbReference>
<keyword evidence="11" id="KW-1185">Reference proteome</keyword>
<dbReference type="EMBL" id="AHJG01000304">
    <property type="protein sequence ID" value="EPA04406.1"/>
    <property type="molecule type" value="Genomic_DNA"/>
</dbReference>
<keyword evidence="5" id="KW-0067">ATP-binding</keyword>
<dbReference type="NCBIfam" id="TIGR00229">
    <property type="entry name" value="sensory_box"/>
    <property type="match status" value="1"/>
</dbReference>
<sequence>MSDKQTDFQKITNDDMYRSIYENSPDLFRTININGEIINCNKSYFETLGYLKSEVIGKTIFDHTSEESLSQMRETFEEWKKGGCVSNSEIWLKKKNGDKFLALLSANNLFDKYGTLIGSNTSIRDITEITAMKKEFKNLKRIRQEIMGELSIRVAHDLKNPLNVIKNSVQLIQFRKEPSTENYSNTLTRIEHAVIRMDHQINEVLEFVNPLPLDLQQNSLKKILENVINEMPIPEEFIVTIPTNDIMINCDQRKIEIILRNLVLNAIQAMGEKGSIIITTNETESHVKILVKDTGPGIPHKLRFKIFDPLFTTRQIGTGLGLPICKTVIEQHGGSISFETELEKGTTFTISLP</sequence>
<organism evidence="10 11">
    <name type="scientific">Candidatus Nitrosarchaeum limnium BG20</name>
    <dbReference type="NCBI Taxonomy" id="859192"/>
    <lineage>
        <taxon>Archaea</taxon>
        <taxon>Nitrososphaerota</taxon>
        <taxon>Nitrososphaeria</taxon>
        <taxon>Nitrosopumilales</taxon>
        <taxon>Nitrosopumilaceae</taxon>
        <taxon>Nitrosarchaeum</taxon>
    </lineage>
</organism>
<dbReference type="GO" id="GO:0005524">
    <property type="term" value="F:ATP binding"/>
    <property type="evidence" value="ECO:0007669"/>
    <property type="project" value="UniProtKB-KW"/>
</dbReference>
<dbReference type="PANTHER" id="PTHR43065:SF10">
    <property type="entry name" value="PEROXIDE STRESS-ACTIVATED HISTIDINE KINASE MAK3"/>
    <property type="match status" value="1"/>
</dbReference>
<reference evidence="10 11" key="1">
    <citation type="journal article" date="2012" name="J. Bacteriol.">
        <title>Genome Sequence of "Candidatus Nitrosoarchaeum limnia" BG20, a Low-Salinity Ammonia-Oxidizing Archaeon from the San Francisco Bay Estuary.</title>
        <authorList>
            <person name="Mosier A.C."/>
            <person name="Allen E.E."/>
            <person name="Kim M."/>
            <person name="Ferriera S."/>
            <person name="Francis C.A."/>
        </authorList>
    </citation>
    <scope>NUCLEOTIDE SEQUENCE [LARGE SCALE GENOMIC DNA]</scope>
    <source>
        <strain evidence="10 11">BG20</strain>
    </source>
</reference>
<evidence type="ECO:0000313" key="11">
    <source>
        <dbReference type="Proteomes" id="UP000014065"/>
    </source>
</evidence>
<feature type="domain" description="PAS" evidence="8">
    <location>
        <begin position="13"/>
        <end position="83"/>
    </location>
</feature>
<feature type="domain" description="Histidine kinase" evidence="7">
    <location>
        <begin position="153"/>
        <end position="353"/>
    </location>
</feature>
<dbReference type="SMART" id="SM00387">
    <property type="entry name" value="HATPase_c"/>
    <property type="match status" value="1"/>
</dbReference>
<dbReference type="SMART" id="SM00091">
    <property type="entry name" value="PAS"/>
    <property type="match status" value="1"/>
</dbReference>
<evidence type="ECO:0000256" key="5">
    <source>
        <dbReference type="ARBA" id="ARBA00022840"/>
    </source>
</evidence>
<accession>S2E4E9</accession>
<proteinExistence type="predicted"/>
<dbReference type="InterPro" id="IPR035965">
    <property type="entry name" value="PAS-like_dom_sf"/>
</dbReference>
<evidence type="ECO:0000256" key="4">
    <source>
        <dbReference type="ARBA" id="ARBA00022777"/>
    </source>
</evidence>
<dbReference type="InterPro" id="IPR000700">
    <property type="entry name" value="PAS-assoc_C"/>
</dbReference>
<keyword evidence="3" id="KW-0547">Nucleotide-binding</keyword>
<dbReference type="PROSITE" id="PS50109">
    <property type="entry name" value="HIS_KIN"/>
    <property type="match status" value="1"/>
</dbReference>
<dbReference type="OrthoDB" id="8127at2157"/>
<dbReference type="GO" id="GO:0000155">
    <property type="term" value="F:phosphorelay sensor kinase activity"/>
    <property type="evidence" value="ECO:0007669"/>
    <property type="project" value="InterPro"/>
</dbReference>
<name>S2E4E9_9ARCH</name>
<dbReference type="InterPro" id="IPR036890">
    <property type="entry name" value="HATPase_C_sf"/>
</dbReference>
<keyword evidence="2" id="KW-0808">Transferase</keyword>
<dbReference type="SUPFAM" id="SSF55785">
    <property type="entry name" value="PYP-like sensor domain (PAS domain)"/>
    <property type="match status" value="1"/>
</dbReference>
<dbReference type="PROSITE" id="PS50113">
    <property type="entry name" value="PAC"/>
    <property type="match status" value="1"/>
</dbReference>
<dbReference type="Gene3D" id="1.10.287.130">
    <property type="match status" value="1"/>
</dbReference>
<dbReference type="SUPFAM" id="SSF47384">
    <property type="entry name" value="Homodimeric domain of signal transducing histidine kinase"/>
    <property type="match status" value="1"/>
</dbReference>
<protein>
    <submittedName>
        <fullName evidence="10">PAS domain S-box</fullName>
    </submittedName>
</protein>
<dbReference type="InterPro" id="IPR004358">
    <property type="entry name" value="Sig_transdc_His_kin-like_C"/>
</dbReference>
<evidence type="ECO:0000256" key="6">
    <source>
        <dbReference type="ARBA" id="ARBA00023012"/>
    </source>
</evidence>
<evidence type="ECO:0000256" key="2">
    <source>
        <dbReference type="ARBA" id="ARBA00022679"/>
    </source>
</evidence>
<keyword evidence="6" id="KW-0902">Two-component regulatory system</keyword>
<evidence type="ECO:0000259" key="8">
    <source>
        <dbReference type="PROSITE" id="PS50112"/>
    </source>
</evidence>
<dbReference type="Pfam" id="PF00989">
    <property type="entry name" value="PAS"/>
    <property type="match status" value="1"/>
</dbReference>
<dbReference type="PROSITE" id="PS50112">
    <property type="entry name" value="PAS"/>
    <property type="match status" value="1"/>
</dbReference>
<dbReference type="InterPro" id="IPR013767">
    <property type="entry name" value="PAS_fold"/>
</dbReference>
<evidence type="ECO:0000313" key="10">
    <source>
        <dbReference type="EMBL" id="EPA04406.1"/>
    </source>
</evidence>
<dbReference type="Pfam" id="PF00512">
    <property type="entry name" value="HisKA"/>
    <property type="match status" value="1"/>
</dbReference>
<dbReference type="InterPro" id="IPR003661">
    <property type="entry name" value="HisK_dim/P_dom"/>
</dbReference>
<dbReference type="InterPro" id="IPR036097">
    <property type="entry name" value="HisK_dim/P_sf"/>
</dbReference>
<gene>
    <name evidence="10" type="ORF">BG20_I2355</name>
</gene>
<dbReference type="Proteomes" id="UP000014065">
    <property type="component" value="Unassembled WGS sequence"/>
</dbReference>
<dbReference type="Pfam" id="PF02518">
    <property type="entry name" value="HATPase_c"/>
    <property type="match status" value="1"/>
</dbReference>
<dbReference type="InterPro" id="IPR000014">
    <property type="entry name" value="PAS"/>
</dbReference>
<dbReference type="AlphaFoldDB" id="S2E4E9"/>
<dbReference type="CDD" id="cd00082">
    <property type="entry name" value="HisKA"/>
    <property type="match status" value="1"/>
</dbReference>
<feature type="non-terminal residue" evidence="10">
    <location>
        <position position="353"/>
    </location>
</feature>
<dbReference type="Gene3D" id="3.30.565.10">
    <property type="entry name" value="Histidine kinase-like ATPase, C-terminal domain"/>
    <property type="match status" value="1"/>
</dbReference>
<feature type="domain" description="PAC" evidence="9">
    <location>
        <begin position="86"/>
        <end position="138"/>
    </location>
</feature>
<evidence type="ECO:0000259" key="7">
    <source>
        <dbReference type="PROSITE" id="PS50109"/>
    </source>
</evidence>
<dbReference type="SUPFAM" id="SSF55874">
    <property type="entry name" value="ATPase domain of HSP90 chaperone/DNA topoisomerase II/histidine kinase"/>
    <property type="match status" value="1"/>
</dbReference>
<evidence type="ECO:0000259" key="9">
    <source>
        <dbReference type="PROSITE" id="PS50113"/>
    </source>
</evidence>
<keyword evidence="4" id="KW-0418">Kinase</keyword>
<dbReference type="CDD" id="cd00130">
    <property type="entry name" value="PAS"/>
    <property type="match status" value="1"/>
</dbReference>
<evidence type="ECO:0000256" key="3">
    <source>
        <dbReference type="ARBA" id="ARBA00022741"/>
    </source>
</evidence>